<dbReference type="AlphaFoldDB" id="A0A7S4M211"/>
<organism evidence="1">
    <name type="scientific">Prymnesium polylepis</name>
    <dbReference type="NCBI Taxonomy" id="72548"/>
    <lineage>
        <taxon>Eukaryota</taxon>
        <taxon>Haptista</taxon>
        <taxon>Haptophyta</taxon>
        <taxon>Prymnesiophyceae</taxon>
        <taxon>Prymnesiales</taxon>
        <taxon>Prymnesiaceae</taxon>
        <taxon>Prymnesium</taxon>
    </lineage>
</organism>
<name>A0A7S4M211_9EUKA</name>
<proteinExistence type="predicted"/>
<accession>A0A7S4M211</accession>
<dbReference type="EMBL" id="HBKO01001642">
    <property type="protein sequence ID" value="CAE2195461.1"/>
    <property type="molecule type" value="Transcribed_RNA"/>
</dbReference>
<protein>
    <submittedName>
        <fullName evidence="1">Uncharacterized protein</fullName>
    </submittedName>
</protein>
<gene>
    <name evidence="1" type="ORF">CPOL0286_LOCUS814</name>
</gene>
<reference evidence="1" key="1">
    <citation type="submission" date="2021-01" db="EMBL/GenBank/DDBJ databases">
        <authorList>
            <person name="Corre E."/>
            <person name="Pelletier E."/>
            <person name="Niang G."/>
            <person name="Scheremetjew M."/>
            <person name="Finn R."/>
            <person name="Kale V."/>
            <person name="Holt S."/>
            <person name="Cochrane G."/>
            <person name="Meng A."/>
            <person name="Brown T."/>
            <person name="Cohen L."/>
        </authorList>
    </citation>
    <scope>NUCLEOTIDE SEQUENCE</scope>
    <source>
        <strain evidence="1">UIO037</strain>
    </source>
</reference>
<evidence type="ECO:0000313" key="1">
    <source>
        <dbReference type="EMBL" id="CAE2195461.1"/>
    </source>
</evidence>
<sequence>MQPESAAGLAAEAQAWLCPCCEPPSHKISEPAADCCCADICTLMGDDNVLAATAELLPALVAAAEAIATSQRRSSRRRLFALQQLGIEVAVVPLFAVFHDGVWLSASLELQLAWRRPGGAPGEVLEHNQTSWDTTVWTPEDGDFVQAAMAPTCAAHLARFLAEPPPMA</sequence>